<dbReference type="OrthoDB" id="1523128at2"/>
<dbReference type="EMBL" id="CP032869">
    <property type="protein sequence ID" value="AYL99027.1"/>
    <property type="molecule type" value="Genomic_DNA"/>
</dbReference>
<protein>
    <recommendedName>
        <fullName evidence="1">HTH luxR-type domain-containing protein</fullName>
    </recommendedName>
</protein>
<dbReference type="InterPro" id="IPR036388">
    <property type="entry name" value="WH-like_DNA-bd_sf"/>
</dbReference>
<reference evidence="2 3" key="1">
    <citation type="submission" date="2018-10" db="EMBL/GenBank/DDBJ databases">
        <title>Genome sequencing of Mucilaginibacter sp. HYN0043.</title>
        <authorList>
            <person name="Kim M."/>
            <person name="Yi H."/>
        </authorList>
    </citation>
    <scope>NUCLEOTIDE SEQUENCE [LARGE SCALE GENOMIC DNA]</scope>
    <source>
        <strain evidence="2 3">HYN0043</strain>
    </source>
</reference>
<dbReference type="SUPFAM" id="SSF46894">
    <property type="entry name" value="C-terminal effector domain of the bipartite response regulators"/>
    <property type="match status" value="1"/>
</dbReference>
<dbReference type="AlphaFoldDB" id="A0A494VTU4"/>
<proteinExistence type="predicted"/>
<evidence type="ECO:0000313" key="2">
    <source>
        <dbReference type="EMBL" id="AYL99027.1"/>
    </source>
</evidence>
<name>A0A494VTU4_9SPHI</name>
<dbReference type="SMART" id="SM00421">
    <property type="entry name" value="HTH_LUXR"/>
    <property type="match status" value="1"/>
</dbReference>
<feature type="domain" description="HTH luxR-type" evidence="1">
    <location>
        <begin position="228"/>
        <end position="285"/>
    </location>
</feature>
<dbReference type="InterPro" id="IPR000792">
    <property type="entry name" value="Tscrpt_reg_LuxR_C"/>
</dbReference>
<dbReference type="GO" id="GO:0003677">
    <property type="term" value="F:DNA binding"/>
    <property type="evidence" value="ECO:0007669"/>
    <property type="project" value="InterPro"/>
</dbReference>
<dbReference type="Gene3D" id="1.10.10.10">
    <property type="entry name" value="Winged helix-like DNA-binding domain superfamily/Winged helix DNA-binding domain"/>
    <property type="match status" value="1"/>
</dbReference>
<dbReference type="KEGG" id="muh:HYN43_028805"/>
<accession>A0A494VTU4</accession>
<dbReference type="GO" id="GO:0006355">
    <property type="term" value="P:regulation of DNA-templated transcription"/>
    <property type="evidence" value="ECO:0007669"/>
    <property type="project" value="InterPro"/>
</dbReference>
<dbReference type="InterPro" id="IPR016032">
    <property type="entry name" value="Sig_transdc_resp-reg_C-effctor"/>
</dbReference>
<gene>
    <name evidence="2" type="ORF">HYN43_028805</name>
</gene>
<dbReference type="Proteomes" id="UP000270046">
    <property type="component" value="Chromosome"/>
</dbReference>
<organism evidence="2 3">
    <name type="scientific">Mucilaginibacter celer</name>
    <dbReference type="NCBI Taxonomy" id="2305508"/>
    <lineage>
        <taxon>Bacteria</taxon>
        <taxon>Pseudomonadati</taxon>
        <taxon>Bacteroidota</taxon>
        <taxon>Sphingobacteriia</taxon>
        <taxon>Sphingobacteriales</taxon>
        <taxon>Sphingobacteriaceae</taxon>
        <taxon>Mucilaginibacter</taxon>
    </lineage>
</organism>
<evidence type="ECO:0000313" key="3">
    <source>
        <dbReference type="Proteomes" id="UP000270046"/>
    </source>
</evidence>
<sequence>MNGEKIILIACDETAALTAIWNSIKGAVHFPHQIITATRTADAKQVIKSISIDLIVWCFRNNQLIVNELGELFKNYQIPGICLTRKFECDNLKWDKDQVVFTCLYEHISNSRFLATTINSVFQLKTGVQKVKQPETLAEAALRQNSFGINDNLSRYVMELDQKAELLQKVKERIADLYPRVDHPVRMELTSIVNTIKSSVRDSKLWDDFKLYFEQTNPNFLLKLANKYPELTTVDLKYCCYLKMNMTNDDIRNLLGINPESVRTHKYRLKRKMALTKDQDLVSYLRAVS</sequence>
<evidence type="ECO:0000259" key="1">
    <source>
        <dbReference type="SMART" id="SM00421"/>
    </source>
</evidence>
<keyword evidence="3" id="KW-1185">Reference proteome</keyword>
<dbReference type="RefSeq" id="WP_119407271.1">
    <property type="nucleotide sequence ID" value="NZ_CP032869.1"/>
</dbReference>